<reference evidence="2" key="1">
    <citation type="submission" date="2020-02" db="EMBL/GenBank/DDBJ databases">
        <authorList>
            <person name="Meier V. D."/>
        </authorList>
    </citation>
    <scope>NUCLEOTIDE SEQUENCE</scope>
    <source>
        <strain evidence="2">AVDCRST_MAG24</strain>
    </source>
</reference>
<dbReference type="EMBL" id="CADCUF010000082">
    <property type="protein sequence ID" value="CAA9326479.1"/>
    <property type="molecule type" value="Genomic_DNA"/>
</dbReference>
<accession>A0A6J4L9I0</accession>
<organism evidence="2">
    <name type="scientific">uncultured Nocardioidaceae bacterium</name>
    <dbReference type="NCBI Taxonomy" id="253824"/>
    <lineage>
        <taxon>Bacteria</taxon>
        <taxon>Bacillati</taxon>
        <taxon>Actinomycetota</taxon>
        <taxon>Actinomycetes</taxon>
        <taxon>Propionibacteriales</taxon>
        <taxon>Nocardioidaceae</taxon>
        <taxon>environmental samples</taxon>
    </lineage>
</organism>
<sequence length="150" mass="15931">GVSRPRRALRPRSRPRAGRPRRCAAQSWRRRPCAVPAQDGAGAGRRLRCLGTREAGPGGTAGHRGSTPPGGAERCSSADAVGTADRRDGSGRPVQPAHRAGPVRDTQDGRDAPDQRLPQARDQVASPAGRGTSGPRRLPGSRWRTRRDGL</sequence>
<dbReference type="AlphaFoldDB" id="A0A6J4L9I0"/>
<proteinExistence type="predicted"/>
<gene>
    <name evidence="2" type="ORF">AVDCRST_MAG24-599</name>
</gene>
<feature type="region of interest" description="Disordered" evidence="1">
    <location>
        <begin position="1"/>
        <end position="150"/>
    </location>
</feature>
<name>A0A6J4L9I0_9ACTN</name>
<evidence type="ECO:0000256" key="1">
    <source>
        <dbReference type="SAM" id="MobiDB-lite"/>
    </source>
</evidence>
<feature type="non-terminal residue" evidence="2">
    <location>
        <position position="150"/>
    </location>
</feature>
<feature type="compositionally biased region" description="Basic and acidic residues" evidence="1">
    <location>
        <begin position="105"/>
        <end position="114"/>
    </location>
</feature>
<protein>
    <submittedName>
        <fullName evidence="2">Uncharacterized protein</fullName>
    </submittedName>
</protein>
<feature type="compositionally biased region" description="Basic residues" evidence="1">
    <location>
        <begin position="1"/>
        <end position="32"/>
    </location>
</feature>
<feature type="non-terminal residue" evidence="2">
    <location>
        <position position="1"/>
    </location>
</feature>
<evidence type="ECO:0000313" key="2">
    <source>
        <dbReference type="EMBL" id="CAA9326479.1"/>
    </source>
</evidence>